<organism evidence="1 2">
    <name type="scientific">Carya illinoinensis</name>
    <name type="common">Pecan</name>
    <dbReference type="NCBI Taxonomy" id="32201"/>
    <lineage>
        <taxon>Eukaryota</taxon>
        <taxon>Viridiplantae</taxon>
        <taxon>Streptophyta</taxon>
        <taxon>Embryophyta</taxon>
        <taxon>Tracheophyta</taxon>
        <taxon>Spermatophyta</taxon>
        <taxon>Magnoliopsida</taxon>
        <taxon>eudicotyledons</taxon>
        <taxon>Gunneridae</taxon>
        <taxon>Pentapetalae</taxon>
        <taxon>rosids</taxon>
        <taxon>fabids</taxon>
        <taxon>Fagales</taxon>
        <taxon>Juglandaceae</taxon>
        <taxon>Carya</taxon>
    </lineage>
</organism>
<gene>
    <name evidence="1" type="ORF">CIPAW_01G073000</name>
</gene>
<dbReference type="AlphaFoldDB" id="A0A8T1RJH1"/>
<accession>A0A8T1RJH1</accession>
<name>A0A8T1RJH1_CARIL</name>
<evidence type="ECO:0000313" key="1">
    <source>
        <dbReference type="EMBL" id="KAG6667036.1"/>
    </source>
</evidence>
<sequence>MRKVNVWERFGVLADWKTGSLLFKASRSSSTFKTLCCLVETLVGVLRSRIYRTKINGCWRMLVCPLCWSMSLVQLPQFHIQLSRCEE</sequence>
<proteinExistence type="predicted"/>
<comment type="caution">
    <text evidence="1">The sequence shown here is derived from an EMBL/GenBank/DDBJ whole genome shotgun (WGS) entry which is preliminary data.</text>
</comment>
<dbReference type="Proteomes" id="UP000811609">
    <property type="component" value="Chromosome 1"/>
</dbReference>
<dbReference type="EMBL" id="CM031809">
    <property type="protein sequence ID" value="KAG6667036.1"/>
    <property type="molecule type" value="Genomic_DNA"/>
</dbReference>
<reference evidence="1" key="1">
    <citation type="submission" date="2020-12" db="EMBL/GenBank/DDBJ databases">
        <title>WGS assembly of Carya illinoinensis cv. Pawnee.</title>
        <authorList>
            <person name="Platts A."/>
            <person name="Shu S."/>
            <person name="Wright S."/>
            <person name="Barry K."/>
            <person name="Edger P."/>
            <person name="Pires J.C."/>
            <person name="Schmutz J."/>
        </authorList>
    </citation>
    <scope>NUCLEOTIDE SEQUENCE</scope>
    <source>
        <tissue evidence="1">Leaf</tissue>
    </source>
</reference>
<protein>
    <submittedName>
        <fullName evidence="1">Uncharacterized protein</fullName>
    </submittedName>
</protein>
<keyword evidence="2" id="KW-1185">Reference proteome</keyword>
<evidence type="ECO:0000313" key="2">
    <source>
        <dbReference type="Proteomes" id="UP000811609"/>
    </source>
</evidence>